<dbReference type="EMBL" id="JBEUOH010000001">
    <property type="protein sequence ID" value="KAL0902761.1"/>
    <property type="molecule type" value="Genomic_DNA"/>
</dbReference>
<evidence type="ECO:0000313" key="2">
    <source>
        <dbReference type="EMBL" id="KAL0902761.1"/>
    </source>
</evidence>
<name>A0ABD0TST4_LOXSC</name>
<sequence>MAIFGITTRYVWFAVPLTGFFIGKYLDDQETLRMTNFRDKSKLYGGRVKEGEPPSWP</sequence>
<dbReference type="InterPro" id="IPR012575">
    <property type="entry name" value="NDUB1"/>
</dbReference>
<dbReference type="Proteomes" id="UP001549921">
    <property type="component" value="Unassembled WGS sequence"/>
</dbReference>
<protein>
    <recommendedName>
        <fullName evidence="5">Complex I-MNLL</fullName>
    </recommendedName>
</protein>
<organism evidence="1 4">
    <name type="scientific">Loxostege sticticalis</name>
    <name type="common">Beet webworm moth</name>
    <dbReference type="NCBI Taxonomy" id="481309"/>
    <lineage>
        <taxon>Eukaryota</taxon>
        <taxon>Metazoa</taxon>
        <taxon>Ecdysozoa</taxon>
        <taxon>Arthropoda</taxon>
        <taxon>Hexapoda</taxon>
        <taxon>Insecta</taxon>
        <taxon>Pterygota</taxon>
        <taxon>Neoptera</taxon>
        <taxon>Endopterygota</taxon>
        <taxon>Lepidoptera</taxon>
        <taxon>Glossata</taxon>
        <taxon>Ditrysia</taxon>
        <taxon>Pyraloidea</taxon>
        <taxon>Crambidae</taxon>
        <taxon>Pyraustinae</taxon>
        <taxon>Loxostege</taxon>
    </lineage>
</organism>
<proteinExistence type="predicted"/>
<evidence type="ECO:0000313" key="4">
    <source>
        <dbReference type="Proteomes" id="UP001549921"/>
    </source>
</evidence>
<evidence type="ECO:0000313" key="1">
    <source>
        <dbReference type="EMBL" id="KAL0852405.1"/>
    </source>
</evidence>
<gene>
    <name evidence="2" type="ORF">ABMA27_000566</name>
    <name evidence="1" type="ORF">ABMA28_000597</name>
</gene>
<dbReference type="Pfam" id="PF08040">
    <property type="entry name" value="NADH_oxidored"/>
    <property type="match status" value="1"/>
</dbReference>
<reference evidence="3 4" key="1">
    <citation type="submission" date="2024-06" db="EMBL/GenBank/DDBJ databases">
        <title>A chromosome-level genome assembly of beet webworm, Loxostege sticticalis.</title>
        <authorList>
            <person name="Zhang Y."/>
        </authorList>
    </citation>
    <scope>NUCLEOTIDE SEQUENCE [LARGE SCALE GENOMIC DNA]</scope>
    <source>
        <strain evidence="2">AQ026</strain>
        <strain evidence="1">AQ028</strain>
        <tissue evidence="1">Male pupae</tissue>
        <tissue evidence="2">Whole body</tissue>
    </source>
</reference>
<accession>A0ABD0TST4</accession>
<dbReference type="Proteomes" id="UP001549920">
    <property type="component" value="Unassembled WGS sequence"/>
</dbReference>
<evidence type="ECO:0000313" key="3">
    <source>
        <dbReference type="Proteomes" id="UP001549920"/>
    </source>
</evidence>
<dbReference type="AlphaFoldDB" id="A0ABD0TST4"/>
<comment type="caution">
    <text evidence="1">The sequence shown here is derived from an EMBL/GenBank/DDBJ whole genome shotgun (WGS) entry which is preliminary data.</text>
</comment>
<keyword evidence="3" id="KW-1185">Reference proteome</keyword>
<evidence type="ECO:0008006" key="5">
    <source>
        <dbReference type="Google" id="ProtNLM"/>
    </source>
</evidence>
<dbReference type="EMBL" id="JBEDNZ010000001">
    <property type="protein sequence ID" value="KAL0852405.1"/>
    <property type="molecule type" value="Genomic_DNA"/>
</dbReference>